<dbReference type="Pfam" id="PF02018">
    <property type="entry name" value="CBM_4_9"/>
    <property type="match status" value="1"/>
</dbReference>
<comment type="caution">
    <text evidence="4">The sequence shown here is derived from an EMBL/GenBank/DDBJ whole genome shotgun (WGS) entry which is preliminary data.</text>
</comment>
<evidence type="ECO:0000313" key="5">
    <source>
        <dbReference type="Proteomes" id="UP000675781"/>
    </source>
</evidence>
<dbReference type="InterPro" id="IPR003305">
    <property type="entry name" value="CenC_carb-bd"/>
</dbReference>
<dbReference type="GO" id="GO:0016798">
    <property type="term" value="F:hydrolase activity, acting on glycosyl bonds"/>
    <property type="evidence" value="ECO:0007669"/>
    <property type="project" value="InterPro"/>
</dbReference>
<dbReference type="SUPFAM" id="SSF49785">
    <property type="entry name" value="Galactose-binding domain-like"/>
    <property type="match status" value="1"/>
</dbReference>
<evidence type="ECO:0000256" key="1">
    <source>
        <dbReference type="ARBA" id="ARBA00022801"/>
    </source>
</evidence>
<dbReference type="CDD" id="cd06543">
    <property type="entry name" value="GH18_PF-ChiA-like"/>
    <property type="match status" value="1"/>
</dbReference>
<dbReference type="RefSeq" id="WP_212528363.1">
    <property type="nucleotide sequence ID" value="NZ_JAGSOG010000041.1"/>
</dbReference>
<keyword evidence="1" id="KW-0378">Hydrolase</keyword>
<reference evidence="4" key="1">
    <citation type="submission" date="2021-04" db="EMBL/GenBank/DDBJ databases">
        <title>Genome based classification of Actinospica acidithermotolerans sp. nov., an actinobacterium isolated from an Indonesian hot spring.</title>
        <authorList>
            <person name="Kusuma A.B."/>
            <person name="Putra K.E."/>
            <person name="Nafisah S."/>
            <person name="Loh J."/>
            <person name="Nouioui I."/>
            <person name="Goodfellow M."/>
        </authorList>
    </citation>
    <scope>NUCLEOTIDE SEQUENCE</scope>
    <source>
        <strain evidence="4">CSCA 57</strain>
    </source>
</reference>
<keyword evidence="5" id="KW-1185">Reference proteome</keyword>
<sequence length="525" mass="53249">MPLKPPRKPRPQPLSSARRAVLAAVTALALAVTTGLAAVVLSASPAMAATTNLLSNPGFESGTLSGWTCDAGTGAVVTSPVHSGSYALEGTPSSSDDAQCTQTVSVLANTSYTLSGYVEGSYVYIGVTSGTDTWTPSATSYSQLSVTFTTGASQTSVQVYVHGWYAQPAYYADDLALTGPAGASSSASASASASKSPTPTPSASASASASPSASASASASASPTSSVTSPPGGLNWKVAPYIDITASTPTLLQIEQATGQKTFTLAFLLGSSAGCVPEWGGTIALTDSRIIGEIDALRAAGGDVAVSFGGAEGPYLETTCSSESQLEAAYQTIVSTLKVTHLDFDMEAATNTSEVNQAIAQVQAANPGLVISYTLEVQAATYGLTPALGVQVLQNAVSEGVKVGIVNPMTMDFAPDGDWGTSVIEAAESTEAQMATIWPSDTTAQLYAMLGVTPMIGDNDTGPVFTIADAQELVSWAQSEHIGRLAFWSEGRDNGGCPSGGVSPTCSGISQSSFQFTSIFAGFTG</sequence>
<evidence type="ECO:0000259" key="3">
    <source>
        <dbReference type="Pfam" id="PF02018"/>
    </source>
</evidence>
<feature type="region of interest" description="Disordered" evidence="2">
    <location>
        <begin position="187"/>
        <end position="209"/>
    </location>
</feature>
<proteinExistence type="predicted"/>
<name>A0A941EMW2_9ACTN</name>
<accession>A0A941EMW2</accession>
<dbReference type="InterPro" id="IPR052750">
    <property type="entry name" value="GH18_Chitinase"/>
</dbReference>
<evidence type="ECO:0000313" key="4">
    <source>
        <dbReference type="EMBL" id="MBR7833843.1"/>
    </source>
</evidence>
<dbReference type="InterPro" id="IPR006311">
    <property type="entry name" value="TAT_signal"/>
</dbReference>
<dbReference type="PANTHER" id="PTHR42976:SF1">
    <property type="entry name" value="GH18 DOMAIN-CONTAINING PROTEIN-RELATED"/>
    <property type="match status" value="1"/>
</dbReference>
<gene>
    <name evidence="4" type="ORF">KDL01_11235</name>
</gene>
<dbReference type="AlphaFoldDB" id="A0A941EMW2"/>
<dbReference type="EMBL" id="JAGSOG010000041">
    <property type="protein sequence ID" value="MBR7833843.1"/>
    <property type="molecule type" value="Genomic_DNA"/>
</dbReference>
<protein>
    <submittedName>
        <fullName evidence="4">Carbohydrate binding domain-containing protein</fullName>
    </submittedName>
</protein>
<dbReference type="Gene3D" id="2.60.120.260">
    <property type="entry name" value="Galactose-binding domain-like"/>
    <property type="match status" value="1"/>
</dbReference>
<dbReference type="Gene3D" id="3.20.20.80">
    <property type="entry name" value="Glycosidases"/>
    <property type="match status" value="1"/>
</dbReference>
<dbReference type="SUPFAM" id="SSF51445">
    <property type="entry name" value="(Trans)glycosidases"/>
    <property type="match status" value="1"/>
</dbReference>
<organism evidence="4 5">
    <name type="scientific">Actinospica durhamensis</name>
    <dbReference type="NCBI Taxonomy" id="1508375"/>
    <lineage>
        <taxon>Bacteria</taxon>
        <taxon>Bacillati</taxon>
        <taxon>Actinomycetota</taxon>
        <taxon>Actinomycetes</taxon>
        <taxon>Catenulisporales</taxon>
        <taxon>Actinospicaceae</taxon>
        <taxon>Actinospica</taxon>
    </lineage>
</organism>
<evidence type="ECO:0000256" key="2">
    <source>
        <dbReference type="SAM" id="MobiDB-lite"/>
    </source>
</evidence>
<dbReference type="InterPro" id="IPR008979">
    <property type="entry name" value="Galactose-bd-like_sf"/>
</dbReference>
<dbReference type="PROSITE" id="PS51318">
    <property type="entry name" value="TAT"/>
    <property type="match status" value="1"/>
</dbReference>
<dbReference type="Proteomes" id="UP000675781">
    <property type="component" value="Unassembled WGS sequence"/>
</dbReference>
<dbReference type="PANTHER" id="PTHR42976">
    <property type="entry name" value="BIFUNCTIONAL CHITINASE/LYSOZYME-RELATED"/>
    <property type="match status" value="1"/>
</dbReference>
<feature type="domain" description="CBM-cenC" evidence="3">
    <location>
        <begin position="52"/>
        <end position="165"/>
    </location>
</feature>
<dbReference type="InterPro" id="IPR017853">
    <property type="entry name" value="GH"/>
</dbReference>